<dbReference type="EMBL" id="BSXW01000094">
    <property type="protein sequence ID" value="GMF11928.1"/>
    <property type="molecule type" value="Genomic_DNA"/>
</dbReference>
<accession>A0A9W6WQD6</accession>
<sequence length="273" mass="31388">MIANREKQLRVSAEIQHKELRAAVAFQATLIVDLNRIFNKRVCRRVIAVTLLTEHRLQMEKNDCMLFEDYFERLNVIYREVPNAYTPLACPAGGYNIVRKANDELEYLDSSLLIRLSLQFHTVCDLMRNVVVRPHRQIKRNPYTRARLDNNDIAFRCDLVCPRYGGNAVRIAMRFVGRLYIEKVRAVVVWRCFMEGEDEFAGIRMEESGWCTAYRSERSLTLVQKHSRLIPLGTTAPKPTVDEFSGLTLRCVREDDAALAALSSKMEEDGGVA</sequence>
<gene>
    <name evidence="1" type="ORF">Plil01_000259400</name>
</gene>
<dbReference type="OrthoDB" id="146783at2759"/>
<evidence type="ECO:0000313" key="1">
    <source>
        <dbReference type="EMBL" id="GMF11928.1"/>
    </source>
</evidence>
<organism evidence="1 2">
    <name type="scientific">Phytophthora lilii</name>
    <dbReference type="NCBI Taxonomy" id="2077276"/>
    <lineage>
        <taxon>Eukaryota</taxon>
        <taxon>Sar</taxon>
        <taxon>Stramenopiles</taxon>
        <taxon>Oomycota</taxon>
        <taxon>Peronosporomycetes</taxon>
        <taxon>Peronosporales</taxon>
        <taxon>Peronosporaceae</taxon>
        <taxon>Phytophthora</taxon>
    </lineage>
</organism>
<dbReference type="Proteomes" id="UP001165083">
    <property type="component" value="Unassembled WGS sequence"/>
</dbReference>
<keyword evidence="2" id="KW-1185">Reference proteome</keyword>
<name>A0A9W6WQD6_9STRA</name>
<proteinExistence type="predicted"/>
<protein>
    <submittedName>
        <fullName evidence="1">Unnamed protein product</fullName>
    </submittedName>
</protein>
<evidence type="ECO:0000313" key="2">
    <source>
        <dbReference type="Proteomes" id="UP001165083"/>
    </source>
</evidence>
<dbReference type="AlphaFoldDB" id="A0A9W6WQD6"/>
<comment type="caution">
    <text evidence="1">The sequence shown here is derived from an EMBL/GenBank/DDBJ whole genome shotgun (WGS) entry which is preliminary data.</text>
</comment>
<reference evidence="1" key="1">
    <citation type="submission" date="2023-04" db="EMBL/GenBank/DDBJ databases">
        <title>Phytophthora lilii NBRC 32176.</title>
        <authorList>
            <person name="Ichikawa N."/>
            <person name="Sato H."/>
            <person name="Tonouchi N."/>
        </authorList>
    </citation>
    <scope>NUCLEOTIDE SEQUENCE</scope>
    <source>
        <strain evidence="1">NBRC 32176</strain>
    </source>
</reference>